<name>A0AAE6MIR1_9SPHI</name>
<dbReference type="EMBL" id="CP043451">
    <property type="protein sequence ID" value="QEM04911.1"/>
    <property type="molecule type" value="Genomic_DNA"/>
</dbReference>
<evidence type="ECO:0000313" key="3">
    <source>
        <dbReference type="Proteomes" id="UP000250557"/>
    </source>
</evidence>
<reference evidence="1 3" key="1">
    <citation type="submission" date="2019-08" db="EMBL/GenBank/DDBJ databases">
        <title>Comparative genome analysis confer to the adaptation heavy metal polluted environment.</title>
        <authorList>
            <person name="Li Y."/>
        </authorList>
    </citation>
    <scope>NUCLEOTIDE SEQUENCE [LARGE SCALE GENOMIC DNA]</scope>
    <source>
        <strain evidence="1 3">P2</strain>
    </source>
</reference>
<evidence type="ECO:0000313" key="1">
    <source>
        <dbReference type="EMBL" id="QEM04911.1"/>
    </source>
</evidence>
<keyword evidence="4" id="KW-1185">Reference proteome</keyword>
<sequence length="151" mass="17092">MKQLIVCCLLLLTACCPSPEKTTQQRSQKDGLPQQSAAQYEKNQKAIAMMKADKQAFACKLSSPELQKRKSTMIAQLKSIIVEKVELSNGFSYKFRNTDATIDLLASFIKTERECCDFFNFNMFVSRDQYILMDISGAEGIKTFIHDEIGL</sequence>
<proteinExistence type="predicted"/>
<dbReference type="AlphaFoldDB" id="A0AAE6MIR1"/>
<dbReference type="PROSITE" id="PS51257">
    <property type="entry name" value="PROKAR_LIPOPROTEIN"/>
    <property type="match status" value="1"/>
</dbReference>
<dbReference type="Proteomes" id="UP000250557">
    <property type="component" value="Chromosome"/>
</dbReference>
<evidence type="ECO:0000313" key="4">
    <source>
        <dbReference type="Proteomes" id="UP000663940"/>
    </source>
</evidence>
<dbReference type="EMBL" id="CP071880">
    <property type="protein sequence ID" value="QTE52570.1"/>
    <property type="molecule type" value="Genomic_DNA"/>
</dbReference>
<gene>
    <name evidence="1" type="ORF">DIU31_015840</name>
    <name evidence="2" type="ORF">J3L21_11640</name>
</gene>
<reference evidence="2 4" key="2">
    <citation type="submission" date="2021-03" db="EMBL/GenBank/DDBJ databases">
        <title>Mucilaginibacter strains isolated from gold and copper mining confer multi heavy-metal resistance.</title>
        <authorList>
            <person name="Li Y."/>
        </authorList>
    </citation>
    <scope>NUCLEOTIDE SEQUENCE [LARGE SCALE GENOMIC DNA]</scope>
    <source>
        <strain evidence="2 4">P2-4</strain>
    </source>
</reference>
<accession>A0AAE6MIR1</accession>
<evidence type="ECO:0000313" key="2">
    <source>
        <dbReference type="EMBL" id="QTE52570.1"/>
    </source>
</evidence>
<protein>
    <submittedName>
        <fullName evidence="1">Uncharacterized protein</fullName>
    </submittedName>
</protein>
<dbReference type="RefSeq" id="WP_112683095.1">
    <property type="nucleotide sequence ID" value="NZ_CP043451.1"/>
</dbReference>
<organism evidence="1 3">
    <name type="scientific">Mucilaginibacter rubeus</name>
    <dbReference type="NCBI Taxonomy" id="2027860"/>
    <lineage>
        <taxon>Bacteria</taxon>
        <taxon>Pseudomonadati</taxon>
        <taxon>Bacteroidota</taxon>
        <taxon>Sphingobacteriia</taxon>
        <taxon>Sphingobacteriales</taxon>
        <taxon>Sphingobacteriaceae</taxon>
        <taxon>Mucilaginibacter</taxon>
    </lineage>
</organism>
<dbReference type="Proteomes" id="UP000663940">
    <property type="component" value="Chromosome"/>
</dbReference>